<reference evidence="2" key="1">
    <citation type="submission" date="2021-01" db="EMBL/GenBank/DDBJ databases">
        <title>A chromosome-scale assembly of European eel, Anguilla anguilla.</title>
        <authorList>
            <person name="Henkel C."/>
            <person name="Jong-Raadsen S.A."/>
            <person name="Dufour S."/>
            <person name="Weltzien F.-A."/>
            <person name="Palstra A.P."/>
            <person name="Pelster B."/>
            <person name="Spaink H.P."/>
            <person name="Van Den Thillart G.E."/>
            <person name="Jansen H."/>
            <person name="Zahm M."/>
            <person name="Klopp C."/>
            <person name="Cedric C."/>
            <person name="Louis A."/>
            <person name="Berthelot C."/>
            <person name="Parey E."/>
            <person name="Roest Crollius H."/>
            <person name="Montfort J."/>
            <person name="Robinson-Rechavi M."/>
            <person name="Bucao C."/>
            <person name="Bouchez O."/>
            <person name="Gislard M."/>
            <person name="Lluch J."/>
            <person name="Milhes M."/>
            <person name="Lampietro C."/>
            <person name="Lopez Roques C."/>
            <person name="Donnadieu C."/>
            <person name="Braasch I."/>
            <person name="Desvignes T."/>
            <person name="Postlethwait J."/>
            <person name="Bobe J."/>
            <person name="Guiguen Y."/>
            <person name="Dirks R."/>
        </authorList>
    </citation>
    <scope>NUCLEOTIDE SEQUENCE</scope>
    <source>
        <strain evidence="2">Tag_6206</strain>
        <tissue evidence="2">Liver</tissue>
    </source>
</reference>
<keyword evidence="3" id="KW-1185">Reference proteome</keyword>
<accession>A0A9D3MAV7</accession>
<feature type="compositionally biased region" description="Basic residues" evidence="1">
    <location>
        <begin position="78"/>
        <end position="90"/>
    </location>
</feature>
<evidence type="ECO:0000313" key="3">
    <source>
        <dbReference type="Proteomes" id="UP001044222"/>
    </source>
</evidence>
<proteinExistence type="predicted"/>
<protein>
    <submittedName>
        <fullName evidence="2">Uncharacterized protein</fullName>
    </submittedName>
</protein>
<dbReference type="Proteomes" id="UP001044222">
    <property type="component" value="Chromosome 8"/>
</dbReference>
<evidence type="ECO:0000313" key="2">
    <source>
        <dbReference type="EMBL" id="KAG5844657.1"/>
    </source>
</evidence>
<dbReference type="EMBL" id="JAFIRN010000008">
    <property type="protein sequence ID" value="KAG5844657.1"/>
    <property type="molecule type" value="Genomic_DNA"/>
</dbReference>
<dbReference type="AlphaFoldDB" id="A0A9D3MAV7"/>
<evidence type="ECO:0000256" key="1">
    <source>
        <dbReference type="SAM" id="MobiDB-lite"/>
    </source>
</evidence>
<organism evidence="2 3">
    <name type="scientific">Anguilla anguilla</name>
    <name type="common">European freshwater eel</name>
    <name type="synonym">Muraena anguilla</name>
    <dbReference type="NCBI Taxonomy" id="7936"/>
    <lineage>
        <taxon>Eukaryota</taxon>
        <taxon>Metazoa</taxon>
        <taxon>Chordata</taxon>
        <taxon>Craniata</taxon>
        <taxon>Vertebrata</taxon>
        <taxon>Euteleostomi</taxon>
        <taxon>Actinopterygii</taxon>
        <taxon>Neopterygii</taxon>
        <taxon>Teleostei</taxon>
        <taxon>Anguilliformes</taxon>
        <taxon>Anguillidae</taxon>
        <taxon>Anguilla</taxon>
    </lineage>
</organism>
<feature type="region of interest" description="Disordered" evidence="1">
    <location>
        <begin position="60"/>
        <end position="116"/>
    </location>
</feature>
<name>A0A9D3MAV7_ANGAN</name>
<comment type="caution">
    <text evidence="2">The sequence shown here is derived from an EMBL/GenBank/DDBJ whole genome shotgun (WGS) entry which is preliminary data.</text>
</comment>
<sequence length="116" mass="13162">MFPNTMAAAPGSYVGVVLSSDLPESDRQLFEDHLSQLTDLRLQVPEAALQVPAAEQLRTGVRRSPSVPWRKSPPWGPRQRRRRKRRRMMRLCRCQSGARRWPKASSQGRPGSAGVW</sequence>
<gene>
    <name evidence="2" type="ORF">ANANG_G00164810</name>
</gene>